<name>A0ABP0T967_9BRYO</name>
<evidence type="ECO:0000313" key="1">
    <source>
        <dbReference type="EMBL" id="CAK9189831.1"/>
    </source>
</evidence>
<proteinExistence type="predicted"/>
<protein>
    <submittedName>
        <fullName evidence="1">Uncharacterized protein</fullName>
    </submittedName>
</protein>
<organism evidence="1 2">
    <name type="scientific">Sphagnum troendelagicum</name>
    <dbReference type="NCBI Taxonomy" id="128251"/>
    <lineage>
        <taxon>Eukaryota</taxon>
        <taxon>Viridiplantae</taxon>
        <taxon>Streptophyta</taxon>
        <taxon>Embryophyta</taxon>
        <taxon>Bryophyta</taxon>
        <taxon>Sphagnophytina</taxon>
        <taxon>Sphagnopsida</taxon>
        <taxon>Sphagnales</taxon>
        <taxon>Sphagnaceae</taxon>
        <taxon>Sphagnum</taxon>
    </lineage>
</organism>
<gene>
    <name evidence="1" type="ORF">CSSPTR1EN2_LOCUS477</name>
</gene>
<sequence>MSDEDVNKLVGTSQSCQLPEMEPPKTLQCELRSYQKQALHLMTQLEIGLARDNADSLHPCWEAYHVAEGQVFNQPIRSRIQKGQEAVHDMEVAHTLFVECPYLASGRFVEHWSLSAMRSKQRMVLQTRWV</sequence>
<dbReference type="Proteomes" id="UP001497512">
    <property type="component" value="Chromosome 1"/>
</dbReference>
<evidence type="ECO:0000313" key="2">
    <source>
        <dbReference type="Proteomes" id="UP001497512"/>
    </source>
</evidence>
<dbReference type="EMBL" id="OZ019893">
    <property type="protein sequence ID" value="CAK9189831.1"/>
    <property type="molecule type" value="Genomic_DNA"/>
</dbReference>
<reference evidence="1 2" key="1">
    <citation type="submission" date="2024-02" db="EMBL/GenBank/DDBJ databases">
        <authorList>
            <consortium name="ELIXIR-Norway"/>
            <consortium name="Elixir Norway"/>
        </authorList>
    </citation>
    <scope>NUCLEOTIDE SEQUENCE [LARGE SCALE GENOMIC DNA]</scope>
</reference>
<accession>A0ABP0T967</accession>
<keyword evidence="2" id="KW-1185">Reference proteome</keyword>